<accession>A0A6L6VJA8</accession>
<organism evidence="1 2">
    <name type="scientific">Agrobacterium vitis</name>
    <name type="common">Rhizobium vitis</name>
    <dbReference type="NCBI Taxonomy" id="373"/>
    <lineage>
        <taxon>Bacteria</taxon>
        <taxon>Pseudomonadati</taxon>
        <taxon>Pseudomonadota</taxon>
        <taxon>Alphaproteobacteria</taxon>
        <taxon>Hyphomicrobiales</taxon>
        <taxon>Rhizobiaceae</taxon>
        <taxon>Rhizobium/Agrobacterium group</taxon>
        <taxon>Agrobacterium</taxon>
    </lineage>
</organism>
<evidence type="ECO:0008006" key="3">
    <source>
        <dbReference type="Google" id="ProtNLM"/>
    </source>
</evidence>
<dbReference type="EMBL" id="WPHR01000035">
    <property type="protein sequence ID" value="MUZ75724.1"/>
    <property type="molecule type" value="Genomic_DNA"/>
</dbReference>
<dbReference type="RefSeq" id="WP_156616359.1">
    <property type="nucleotide sequence ID" value="NZ_WPHR01000035.1"/>
</dbReference>
<sequence length="349" mass="40438">MNAPKKWIQNEIQSLDPEKDYVRIWRLSSSYGLNDFMQNFIYALTFPNFVVTEWGAEVVWRDDGGKVVDRATSRVEQTSSANALWWFYGPHDERTKKSAEGINNLHAYWAKKYPGRFSYTEDYIYTCAFTAITMHRLRLRMGLPGISEKEQIASHRFWLEMSKLFVAENNQPLHGYPEDFAGLISYCEAIEEMDRPKHERGNLIATAIYEQFVFRFFPKELHWLGHQLLRSMSLPTTLETMQIEPAYPMAQDVLPKLMGLIFWYLETQLDDPTESYIESRDKMSKDEKADIKAGIRALDQAFPEHYVSLYKDDPKFAGCPFHAGLQKYQPQGNVPSEIEAIEAQAGILG</sequence>
<comment type="caution">
    <text evidence="1">The sequence shown here is derived from an EMBL/GenBank/DDBJ whole genome shotgun (WGS) entry which is preliminary data.</text>
</comment>
<reference evidence="1 2" key="1">
    <citation type="submission" date="2019-12" db="EMBL/GenBank/DDBJ databases">
        <title>Whole-genome sequencing of Allorhizobium vitis.</title>
        <authorList>
            <person name="Gan H.M."/>
            <person name="Szegedi E."/>
            <person name="Burr T."/>
            <person name="Savka M.A."/>
        </authorList>
    </citation>
    <scope>NUCLEOTIDE SEQUENCE [LARGE SCALE GENOMIC DNA]</scope>
    <source>
        <strain evidence="1 2">CG516</strain>
    </source>
</reference>
<proteinExistence type="predicted"/>
<protein>
    <recommendedName>
        <fullName evidence="3">DUF2236 domain-containing protein</fullName>
    </recommendedName>
</protein>
<name>A0A6L6VJA8_AGRVI</name>
<gene>
    <name evidence="1" type="ORF">GOZ90_23940</name>
</gene>
<evidence type="ECO:0000313" key="2">
    <source>
        <dbReference type="Proteomes" id="UP000477951"/>
    </source>
</evidence>
<evidence type="ECO:0000313" key="1">
    <source>
        <dbReference type="EMBL" id="MUZ75724.1"/>
    </source>
</evidence>
<dbReference type="Proteomes" id="UP000477951">
    <property type="component" value="Unassembled WGS sequence"/>
</dbReference>
<dbReference type="AlphaFoldDB" id="A0A6L6VJA8"/>